<dbReference type="SUPFAM" id="SSF53335">
    <property type="entry name" value="S-adenosyl-L-methionine-dependent methyltransferases"/>
    <property type="match status" value="1"/>
</dbReference>
<feature type="domain" description="MmeI-like N-terminal" evidence="5">
    <location>
        <begin position="11"/>
        <end position="174"/>
    </location>
</feature>
<evidence type="ECO:0000259" key="9">
    <source>
        <dbReference type="Pfam" id="PF20473"/>
    </source>
</evidence>
<evidence type="ECO:0000259" key="6">
    <source>
        <dbReference type="Pfam" id="PF20465"/>
    </source>
</evidence>
<dbReference type="Gene3D" id="3.40.50.150">
    <property type="entry name" value="Vaccinia Virus protein VP39"/>
    <property type="match status" value="1"/>
</dbReference>
<protein>
    <recommendedName>
        <fullName evidence="1">site-specific DNA-methyltransferase (adenine-specific)</fullName>
        <ecNumber evidence="1">2.1.1.72</ecNumber>
    </recommendedName>
</protein>
<dbReference type="EC" id="2.1.1.72" evidence="1"/>
<name>A0A0J8G1H2_CLOCY</name>
<dbReference type="InterPro" id="IPR046819">
    <property type="entry name" value="MmeI_hel"/>
</dbReference>
<keyword evidence="11" id="KW-1185">Reference proteome</keyword>
<dbReference type="InterPro" id="IPR002052">
    <property type="entry name" value="DNA_methylase_N6_adenine_CS"/>
</dbReference>
<dbReference type="RefSeq" id="WP_200899975.1">
    <property type="nucleotide sequence ID" value="NZ_LFVU01000027.1"/>
</dbReference>
<evidence type="ECO:0000259" key="7">
    <source>
        <dbReference type="Pfam" id="PF20466"/>
    </source>
</evidence>
<evidence type="ECO:0000313" key="11">
    <source>
        <dbReference type="Proteomes" id="UP000036756"/>
    </source>
</evidence>
<feature type="domain" description="MmeI-like helicase spacer" evidence="6">
    <location>
        <begin position="181"/>
        <end position="257"/>
    </location>
</feature>
<dbReference type="REBASE" id="127280">
    <property type="entry name" value="CcyHC1ORF3730P"/>
</dbReference>
<keyword evidence="2 10" id="KW-0489">Methyltransferase</keyword>
<dbReference type="PANTHER" id="PTHR33841:SF1">
    <property type="entry name" value="DNA METHYLTRANSFERASE A"/>
    <property type="match status" value="1"/>
</dbReference>
<feature type="domain" description="MmeI-like DNA-methyltransferase" evidence="9">
    <location>
        <begin position="339"/>
        <end position="588"/>
    </location>
</feature>
<evidence type="ECO:0000256" key="2">
    <source>
        <dbReference type="ARBA" id="ARBA00022603"/>
    </source>
</evidence>
<gene>
    <name evidence="10" type="primary">yeeA</name>
    <name evidence="10" type="ORF">CLCY_2c03730</name>
</gene>
<evidence type="ECO:0000256" key="4">
    <source>
        <dbReference type="ARBA" id="ARBA00047942"/>
    </source>
</evidence>
<dbReference type="STRING" id="1121307.CLCY_2c03730"/>
<dbReference type="GO" id="GO:0003676">
    <property type="term" value="F:nucleic acid binding"/>
    <property type="evidence" value="ECO:0007669"/>
    <property type="project" value="InterPro"/>
</dbReference>
<dbReference type="InterPro" id="IPR046817">
    <property type="entry name" value="MmeI_N"/>
</dbReference>
<evidence type="ECO:0000256" key="3">
    <source>
        <dbReference type="ARBA" id="ARBA00022679"/>
    </source>
</evidence>
<evidence type="ECO:0000259" key="8">
    <source>
        <dbReference type="Pfam" id="PF20467"/>
    </source>
</evidence>
<accession>A0A0J8G1H2</accession>
<evidence type="ECO:0000256" key="1">
    <source>
        <dbReference type="ARBA" id="ARBA00011900"/>
    </source>
</evidence>
<dbReference type="Pfam" id="PF20473">
    <property type="entry name" value="MmeI_Mtase"/>
    <property type="match status" value="1"/>
</dbReference>
<dbReference type="PANTHER" id="PTHR33841">
    <property type="entry name" value="DNA METHYLTRANSFERASE YEEA-RELATED"/>
    <property type="match status" value="1"/>
</dbReference>
<evidence type="ECO:0000313" key="10">
    <source>
        <dbReference type="EMBL" id="KMT21611.1"/>
    </source>
</evidence>
<evidence type="ECO:0000259" key="5">
    <source>
        <dbReference type="Pfam" id="PF20464"/>
    </source>
</evidence>
<dbReference type="Pfam" id="PF20464">
    <property type="entry name" value="MmeI_N"/>
    <property type="match status" value="1"/>
</dbReference>
<sequence length="896" mass="104246">MLSWNEIETKAIAFSKTWRNCKGDERQEAQTFEKDFMSVFGVDWHEGLHEYQVYDYQGRVGYVDYLLPGKILIEMKSKGESLVKAYNQGYDYAKCLKPDEYPELLMVSDFNFIQVTNLKTMQTFKKFKVSELKNKVRMLGTLAGYNSEVTFKTDIEVNTDASYKMAKLHDKLKENGYEGRNLEVYLVRLLFCLFAEDTGIFESGAFENYILSSKEDGSDLSSRMISLFSILNTPENKRMKTLPNELKKFRYINGKLFSEMLPPAFFDHKMRSLILDCCNFDWGYISPAIFGAMFQGVMNQKERRELGAHYTSEKNIMKLIKPLFLDDLWDEFNRCKISTVQLEAFHNKIASLYFFDPACGCGNFLIITYRELRLLEFELLKMLYDNKQMTIIETLCKVSVNQFYGIEVEEFPCQIAYVGLLLMKHQMDIETSNYFGINFIDFPITDTANIVHGNALKMSWEDVVSKDKLSYIIGNPPFIGARFMNTEQKEDILTLFDSIKNAGNLDYVTGWYKKASEYIIDTNIKSAFVSTNSIVQGEQSPILWRVLFEKYNIHIDFAYRTFKWGNEAKGKAAVHCVIIGFSSSKIFSNMRIFLEDETVIYAENINPYLVNADNVFIESRKKAICNVPTMCLGNMPNDGGYLLFSDEEKEEFLSSNPNSEKWFKKFVGSHEYINSITRWCLWLEGTSPSELKSCKGILERISKVREFRLASKRKATQKLADSPMNFGEIRQPKGNYILVPRHSSEKRKYLPIGFMEPDVICGDANLMIPEATIYEFGILISNVHMVWMRTICGRIKSDYRYSNNLVYNNFPWPSINEKHRELIERAAWEVLYIREKYPNDSLANLYDPLLMPLDLLRAHRNLDKEVYKAYGIEWESEEMCMAKLIEMYLELIENKK</sequence>
<dbReference type="PATRIC" id="fig|1121307.3.peg.1231"/>
<comment type="catalytic activity">
    <reaction evidence="4">
        <text>a 2'-deoxyadenosine in DNA + S-adenosyl-L-methionine = an N(6)-methyl-2'-deoxyadenosine in DNA + S-adenosyl-L-homocysteine + H(+)</text>
        <dbReference type="Rhea" id="RHEA:15197"/>
        <dbReference type="Rhea" id="RHEA-COMP:12418"/>
        <dbReference type="Rhea" id="RHEA-COMP:12419"/>
        <dbReference type="ChEBI" id="CHEBI:15378"/>
        <dbReference type="ChEBI" id="CHEBI:57856"/>
        <dbReference type="ChEBI" id="CHEBI:59789"/>
        <dbReference type="ChEBI" id="CHEBI:90615"/>
        <dbReference type="ChEBI" id="CHEBI:90616"/>
        <dbReference type="EC" id="2.1.1.72"/>
    </reaction>
</comment>
<feature type="domain" description="MmeI-like target recognition" evidence="7">
    <location>
        <begin position="612"/>
        <end position="814"/>
    </location>
</feature>
<dbReference type="Proteomes" id="UP000036756">
    <property type="component" value="Unassembled WGS sequence"/>
</dbReference>
<dbReference type="AlphaFoldDB" id="A0A0J8G1H2"/>
<dbReference type="PROSITE" id="PS00092">
    <property type="entry name" value="N6_MTASE"/>
    <property type="match status" value="1"/>
</dbReference>
<dbReference type="InterPro" id="IPR050953">
    <property type="entry name" value="N4_N6_ade-DNA_methylase"/>
</dbReference>
<dbReference type="InterPro" id="IPR046816">
    <property type="entry name" value="MmeI_Mtase"/>
</dbReference>
<dbReference type="EMBL" id="LFVU01000027">
    <property type="protein sequence ID" value="KMT21611.1"/>
    <property type="molecule type" value="Genomic_DNA"/>
</dbReference>
<dbReference type="Pfam" id="PF20466">
    <property type="entry name" value="MmeI_TRD"/>
    <property type="match status" value="1"/>
</dbReference>
<dbReference type="Pfam" id="PF20465">
    <property type="entry name" value="MmeI_hel"/>
    <property type="match status" value="1"/>
</dbReference>
<dbReference type="GO" id="GO:0032259">
    <property type="term" value="P:methylation"/>
    <property type="evidence" value="ECO:0007669"/>
    <property type="project" value="UniProtKB-KW"/>
</dbReference>
<organism evidence="10 11">
    <name type="scientific">Clostridium cylindrosporum DSM 605</name>
    <dbReference type="NCBI Taxonomy" id="1121307"/>
    <lineage>
        <taxon>Bacteria</taxon>
        <taxon>Bacillati</taxon>
        <taxon>Bacillota</taxon>
        <taxon>Clostridia</taxon>
        <taxon>Eubacteriales</taxon>
        <taxon>Clostridiaceae</taxon>
        <taxon>Clostridium</taxon>
    </lineage>
</organism>
<dbReference type="GO" id="GO:0009007">
    <property type="term" value="F:site-specific DNA-methyltransferase (adenine-specific) activity"/>
    <property type="evidence" value="ECO:0007669"/>
    <property type="project" value="UniProtKB-EC"/>
</dbReference>
<dbReference type="InterPro" id="IPR046820">
    <property type="entry name" value="MmeI_TRD"/>
</dbReference>
<dbReference type="InterPro" id="IPR046818">
    <property type="entry name" value="MmeI_C"/>
</dbReference>
<feature type="domain" description="MmeI-like C-terminal" evidence="8">
    <location>
        <begin position="816"/>
        <end position="892"/>
    </location>
</feature>
<dbReference type="InterPro" id="IPR029063">
    <property type="entry name" value="SAM-dependent_MTases_sf"/>
</dbReference>
<comment type="caution">
    <text evidence="10">The sequence shown here is derived from an EMBL/GenBank/DDBJ whole genome shotgun (WGS) entry which is preliminary data.</text>
</comment>
<reference evidence="10 11" key="1">
    <citation type="submission" date="2015-06" db="EMBL/GenBank/DDBJ databases">
        <title>Draft genome sequence of the purine-degrading Clostridium cylindrosporum HC-1 (DSM 605).</title>
        <authorList>
            <person name="Poehlein A."/>
            <person name="Schiel-Bengelsdorf B."/>
            <person name="Bengelsdorf F."/>
            <person name="Daniel R."/>
            <person name="Duerre P."/>
        </authorList>
    </citation>
    <scope>NUCLEOTIDE SEQUENCE [LARGE SCALE GENOMIC DNA]</scope>
    <source>
        <strain evidence="10 11">DSM 605</strain>
    </source>
</reference>
<proteinExistence type="predicted"/>
<keyword evidence="3 10" id="KW-0808">Transferase</keyword>
<dbReference type="Pfam" id="PF20467">
    <property type="entry name" value="MmeI_C"/>
    <property type="match status" value="1"/>
</dbReference>